<protein>
    <submittedName>
        <fullName evidence="2">Uncharacterized protein</fullName>
    </submittedName>
</protein>
<evidence type="ECO:0000313" key="3">
    <source>
        <dbReference type="Proteomes" id="UP000324767"/>
    </source>
</evidence>
<dbReference type="Proteomes" id="UP000324767">
    <property type="component" value="Unassembled WGS sequence"/>
</dbReference>
<feature type="compositionally biased region" description="Polar residues" evidence="1">
    <location>
        <begin position="209"/>
        <end position="230"/>
    </location>
</feature>
<dbReference type="EMBL" id="VXIT01000010">
    <property type="protein sequence ID" value="KAA6409976.1"/>
    <property type="molecule type" value="Genomic_DNA"/>
</dbReference>
<evidence type="ECO:0000313" key="2">
    <source>
        <dbReference type="EMBL" id="KAA6409976.1"/>
    </source>
</evidence>
<reference evidence="2 3" key="1">
    <citation type="submission" date="2019-09" db="EMBL/GenBank/DDBJ databases">
        <title>The hologenome of the rock-dwelling lichen Lasallia pustulata.</title>
        <authorList>
            <person name="Greshake Tzovaras B."/>
            <person name="Segers F."/>
            <person name="Bicker A."/>
            <person name="Dal Grande F."/>
            <person name="Otte J."/>
            <person name="Hankeln T."/>
            <person name="Schmitt I."/>
            <person name="Ebersberger I."/>
        </authorList>
    </citation>
    <scope>NUCLEOTIDE SEQUENCE [LARGE SCALE GENOMIC DNA]</scope>
    <source>
        <strain evidence="2">A1-1</strain>
    </source>
</reference>
<name>A0A5M8PMQ6_9LECA</name>
<feature type="compositionally biased region" description="Low complexity" evidence="1">
    <location>
        <begin position="385"/>
        <end position="396"/>
    </location>
</feature>
<accession>A0A5M8PMQ6</accession>
<sequence length="488" mass="53348">MGMHWMSDYVEAAYSRWLATSFACCAPRLRAREVGPQAEGSMLSCHDQPDLIPPPKYLSDNISPLSLTSSRPSLWLAEGRDFASRVSSRTSFSSRRHSSRRPTIGNPSEFRRMESSSRCTERFRPLELSIYLPGNELSPLPSFSEDSDDEPMGLGLPAQVLMNPRPASIVSRPSTAFTIPRKPVGSMTNPSVGESRYSIDSHYPLPNLNHPSRAQSTPLSPKPPASQSTQDFLDSLDPSLLKSPPCLHIRSGSEPVFLLHRRASDQNLRLRTHLEERQEIQKRLNEFDAILEEKPTEPNLESLRVPSSLIKDNTIDEDPFLEPKHLPNPRKTRSMTSADAVSNPLHMTTPFPAPSKPLPRIHHFQLPPRNSLATKLLPAPPTPPRSRTSLCRLRASPPLPALPVSPTITSGDRGWASQPQSEQSSPPPLSRSGTGGSESGDSVVGTPGSEVEVEVEGCKEGRAGEGGFAGKVRGGGLEVVEVEVGLAF</sequence>
<feature type="region of interest" description="Disordered" evidence="1">
    <location>
        <begin position="314"/>
        <end position="337"/>
    </location>
</feature>
<feature type="region of interest" description="Disordered" evidence="1">
    <location>
        <begin position="180"/>
        <end position="237"/>
    </location>
</feature>
<feature type="region of interest" description="Disordered" evidence="1">
    <location>
        <begin position="87"/>
        <end position="117"/>
    </location>
</feature>
<dbReference type="AlphaFoldDB" id="A0A5M8PMQ6"/>
<comment type="caution">
    <text evidence="2">The sequence shown here is derived from an EMBL/GenBank/DDBJ whole genome shotgun (WGS) entry which is preliminary data.</text>
</comment>
<feature type="region of interest" description="Disordered" evidence="1">
    <location>
        <begin position="372"/>
        <end position="469"/>
    </location>
</feature>
<organism evidence="2 3">
    <name type="scientific">Lasallia pustulata</name>
    <dbReference type="NCBI Taxonomy" id="136370"/>
    <lineage>
        <taxon>Eukaryota</taxon>
        <taxon>Fungi</taxon>
        <taxon>Dikarya</taxon>
        <taxon>Ascomycota</taxon>
        <taxon>Pezizomycotina</taxon>
        <taxon>Lecanoromycetes</taxon>
        <taxon>OSLEUM clade</taxon>
        <taxon>Umbilicariomycetidae</taxon>
        <taxon>Umbilicariales</taxon>
        <taxon>Umbilicariaceae</taxon>
        <taxon>Lasallia</taxon>
    </lineage>
</organism>
<proteinExistence type="predicted"/>
<gene>
    <name evidence="2" type="ORF">FRX48_06590</name>
</gene>
<dbReference type="OrthoDB" id="3595619at2759"/>
<evidence type="ECO:0000256" key="1">
    <source>
        <dbReference type="SAM" id="MobiDB-lite"/>
    </source>
</evidence>